<dbReference type="InterPro" id="IPR016181">
    <property type="entry name" value="Acyl_CoA_acyltransferase"/>
</dbReference>
<dbReference type="RefSeq" id="WP_207042479.1">
    <property type="nucleotide sequence ID" value="NZ_JAFLNC010000001.1"/>
</dbReference>
<keyword evidence="3" id="KW-1185">Reference proteome</keyword>
<dbReference type="Proteomes" id="UP000664761">
    <property type="component" value="Unassembled WGS sequence"/>
</dbReference>
<evidence type="ECO:0000313" key="2">
    <source>
        <dbReference type="EMBL" id="MBO0332762.1"/>
    </source>
</evidence>
<evidence type="ECO:0000259" key="1">
    <source>
        <dbReference type="PROSITE" id="PS51186"/>
    </source>
</evidence>
<comment type="caution">
    <text evidence="2">The sequence shown here is derived from an EMBL/GenBank/DDBJ whole genome shotgun (WGS) entry which is preliminary data.</text>
</comment>
<protein>
    <submittedName>
        <fullName evidence="2">GNAT family N-acetyltransferase</fullName>
    </submittedName>
</protein>
<feature type="domain" description="N-acetyltransferase" evidence="1">
    <location>
        <begin position="19"/>
        <end position="177"/>
    </location>
</feature>
<dbReference type="Pfam" id="PF00583">
    <property type="entry name" value="Acetyltransf_1"/>
    <property type="match status" value="1"/>
</dbReference>
<sequence length="182" mass="20617">MTKPLESAFLPPRQDFLTPIFRELRPSEHELLQGHLLRLSSDSRAKRFCSPFSVQLIEKYCRNEGQPMPIIVGAFIGDTLRGVVELRFDRSRPRNTAELAISVEDDWQDIGVGTRLMEMALHCARDNGIARLEVNFLPLNTAMRRLAWKFGANFSHQTGLTKGLFSLSDIDYAVDAGSKRPQ</sequence>
<dbReference type="SUPFAM" id="SSF55729">
    <property type="entry name" value="Acyl-CoA N-acyltransferases (Nat)"/>
    <property type="match status" value="1"/>
</dbReference>
<reference evidence="2 3" key="1">
    <citation type="submission" date="2021-03" db="EMBL/GenBank/DDBJ databases">
        <title>Sneathiella sp. CAU 1612 isolated from Kang Won-do.</title>
        <authorList>
            <person name="Kim W."/>
        </authorList>
    </citation>
    <scope>NUCLEOTIDE SEQUENCE [LARGE SCALE GENOMIC DNA]</scope>
    <source>
        <strain evidence="2 3">CAU 1612</strain>
    </source>
</reference>
<evidence type="ECO:0000313" key="3">
    <source>
        <dbReference type="Proteomes" id="UP000664761"/>
    </source>
</evidence>
<dbReference type="Gene3D" id="3.40.630.30">
    <property type="match status" value="1"/>
</dbReference>
<proteinExistence type="predicted"/>
<name>A0ABS3F315_9PROT</name>
<gene>
    <name evidence="2" type="ORF">J0X12_03995</name>
</gene>
<dbReference type="EMBL" id="JAFLNC010000001">
    <property type="protein sequence ID" value="MBO0332762.1"/>
    <property type="molecule type" value="Genomic_DNA"/>
</dbReference>
<dbReference type="PROSITE" id="PS51186">
    <property type="entry name" value="GNAT"/>
    <property type="match status" value="1"/>
</dbReference>
<dbReference type="CDD" id="cd04301">
    <property type="entry name" value="NAT_SF"/>
    <property type="match status" value="1"/>
</dbReference>
<dbReference type="InterPro" id="IPR000182">
    <property type="entry name" value="GNAT_dom"/>
</dbReference>
<accession>A0ABS3F315</accession>
<organism evidence="2 3">
    <name type="scientific">Sneathiella sedimenti</name>
    <dbReference type="NCBI Taxonomy" id="2816034"/>
    <lineage>
        <taxon>Bacteria</taxon>
        <taxon>Pseudomonadati</taxon>
        <taxon>Pseudomonadota</taxon>
        <taxon>Alphaproteobacteria</taxon>
        <taxon>Sneathiellales</taxon>
        <taxon>Sneathiellaceae</taxon>
        <taxon>Sneathiella</taxon>
    </lineage>
</organism>